<name>A0A8T0S4A4_PANVG</name>
<accession>A0A8T0S4A4</accession>
<evidence type="ECO:0000313" key="3">
    <source>
        <dbReference type="Proteomes" id="UP000823388"/>
    </source>
</evidence>
<keyword evidence="1" id="KW-0732">Signal</keyword>
<comment type="caution">
    <text evidence="2">The sequence shown here is derived from an EMBL/GenBank/DDBJ whole genome shotgun (WGS) entry which is preliminary data.</text>
</comment>
<evidence type="ECO:0000256" key="1">
    <source>
        <dbReference type="SAM" id="SignalP"/>
    </source>
</evidence>
<proteinExistence type="predicted"/>
<evidence type="ECO:0000313" key="2">
    <source>
        <dbReference type="EMBL" id="KAG2593461.1"/>
    </source>
</evidence>
<feature type="chain" id="PRO_5035944485" evidence="1">
    <location>
        <begin position="27"/>
        <end position="173"/>
    </location>
</feature>
<dbReference type="AlphaFoldDB" id="A0A8T0S4A4"/>
<dbReference type="EMBL" id="CM029046">
    <property type="protein sequence ID" value="KAG2593461.1"/>
    <property type="molecule type" value="Genomic_DNA"/>
</dbReference>
<keyword evidence="3" id="KW-1185">Reference proteome</keyword>
<sequence length="173" mass="19878">MMMKKLWLLTSHRWYLFLIVMRKCFLTETLSVSTSFSTRGSILHQRKMKNKMDLKVMVKGIAGHPFLSVKKAAGSLDKELAASAFTRKEQVGMEKYIDEDTEGHDSGSDDYDDEEEVCDAVPIDSLKIDQVAMGMLRNRLSQRARCFPRKTAIMTIARRTTMMMRKLRSSQKS</sequence>
<gene>
    <name evidence="2" type="ORF">PVAP13_5NG111300</name>
</gene>
<dbReference type="Proteomes" id="UP000823388">
    <property type="component" value="Chromosome 5N"/>
</dbReference>
<feature type="signal peptide" evidence="1">
    <location>
        <begin position="1"/>
        <end position="26"/>
    </location>
</feature>
<protein>
    <submittedName>
        <fullName evidence="2">Uncharacterized protein</fullName>
    </submittedName>
</protein>
<reference evidence="2" key="1">
    <citation type="submission" date="2020-05" db="EMBL/GenBank/DDBJ databases">
        <title>WGS assembly of Panicum virgatum.</title>
        <authorList>
            <person name="Lovell J.T."/>
            <person name="Jenkins J."/>
            <person name="Shu S."/>
            <person name="Juenger T.E."/>
            <person name="Schmutz J."/>
        </authorList>
    </citation>
    <scope>NUCLEOTIDE SEQUENCE</scope>
    <source>
        <strain evidence="2">AP13</strain>
    </source>
</reference>
<organism evidence="2 3">
    <name type="scientific">Panicum virgatum</name>
    <name type="common">Blackwell switchgrass</name>
    <dbReference type="NCBI Taxonomy" id="38727"/>
    <lineage>
        <taxon>Eukaryota</taxon>
        <taxon>Viridiplantae</taxon>
        <taxon>Streptophyta</taxon>
        <taxon>Embryophyta</taxon>
        <taxon>Tracheophyta</taxon>
        <taxon>Spermatophyta</taxon>
        <taxon>Magnoliopsida</taxon>
        <taxon>Liliopsida</taxon>
        <taxon>Poales</taxon>
        <taxon>Poaceae</taxon>
        <taxon>PACMAD clade</taxon>
        <taxon>Panicoideae</taxon>
        <taxon>Panicodae</taxon>
        <taxon>Paniceae</taxon>
        <taxon>Panicinae</taxon>
        <taxon>Panicum</taxon>
        <taxon>Panicum sect. Hiantes</taxon>
    </lineage>
</organism>